<dbReference type="Gene3D" id="2.60.120.920">
    <property type="match status" value="1"/>
</dbReference>
<reference evidence="3" key="2">
    <citation type="submission" date="2025-09" db="UniProtKB">
        <authorList>
            <consortium name="Ensembl"/>
        </authorList>
    </citation>
    <scope>IDENTIFICATION</scope>
</reference>
<dbReference type="InterPro" id="IPR003879">
    <property type="entry name" value="Butyrophylin_SPRY"/>
</dbReference>
<evidence type="ECO:0000256" key="1">
    <source>
        <dbReference type="SAM" id="Coils"/>
    </source>
</evidence>
<protein>
    <submittedName>
        <fullName evidence="3">Si:dkey-219e21.4</fullName>
    </submittedName>
</protein>
<feature type="coiled-coil region" evidence="1">
    <location>
        <begin position="8"/>
        <end position="50"/>
    </location>
</feature>
<dbReference type="InterPro" id="IPR043136">
    <property type="entry name" value="B30.2/SPRY_sf"/>
</dbReference>
<dbReference type="Proteomes" id="UP000257200">
    <property type="component" value="Unplaced"/>
</dbReference>
<reference evidence="3" key="1">
    <citation type="submission" date="2025-08" db="UniProtKB">
        <authorList>
            <consortium name="Ensembl"/>
        </authorList>
    </citation>
    <scope>IDENTIFICATION</scope>
</reference>
<dbReference type="InterPro" id="IPR050143">
    <property type="entry name" value="TRIM/RBCC"/>
</dbReference>
<keyword evidence="1" id="KW-0175">Coiled coil</keyword>
<dbReference type="Ensembl" id="ENSAPOT00000022738.1">
    <property type="protein sequence ID" value="ENSAPOP00000014333.1"/>
    <property type="gene ID" value="ENSAPOG00000017225.1"/>
</dbReference>
<dbReference type="SMART" id="SM00589">
    <property type="entry name" value="PRY"/>
    <property type="match status" value="1"/>
</dbReference>
<dbReference type="InParanoid" id="A0A3Q1FBC4"/>
<dbReference type="SUPFAM" id="SSF49899">
    <property type="entry name" value="Concanavalin A-like lectins/glucanases"/>
    <property type="match status" value="1"/>
</dbReference>
<dbReference type="InterPro" id="IPR001870">
    <property type="entry name" value="B30.2/SPRY"/>
</dbReference>
<evidence type="ECO:0000313" key="3">
    <source>
        <dbReference type="Ensembl" id="ENSAPOP00000014333.1"/>
    </source>
</evidence>
<dbReference type="InterPro" id="IPR013320">
    <property type="entry name" value="ConA-like_dom_sf"/>
</dbReference>
<dbReference type="AlphaFoldDB" id="A0A3Q1FBC4"/>
<dbReference type="InterPro" id="IPR003877">
    <property type="entry name" value="SPRY_dom"/>
</dbReference>
<organism evidence="3 4">
    <name type="scientific">Acanthochromis polyacanthus</name>
    <name type="common">spiny chromis</name>
    <dbReference type="NCBI Taxonomy" id="80966"/>
    <lineage>
        <taxon>Eukaryota</taxon>
        <taxon>Metazoa</taxon>
        <taxon>Chordata</taxon>
        <taxon>Craniata</taxon>
        <taxon>Vertebrata</taxon>
        <taxon>Euteleostomi</taxon>
        <taxon>Actinopterygii</taxon>
        <taxon>Neopterygii</taxon>
        <taxon>Teleostei</taxon>
        <taxon>Neoteleostei</taxon>
        <taxon>Acanthomorphata</taxon>
        <taxon>Ovalentaria</taxon>
        <taxon>Pomacentridae</taxon>
        <taxon>Acanthochromis</taxon>
    </lineage>
</organism>
<dbReference type="PRINTS" id="PR01407">
    <property type="entry name" value="BUTYPHLNCDUF"/>
</dbReference>
<feature type="domain" description="B30.2/SPRY" evidence="2">
    <location>
        <begin position="100"/>
        <end position="294"/>
    </location>
</feature>
<name>A0A3Q1FBC4_9TELE</name>
<proteinExistence type="predicted"/>
<dbReference type="GeneTree" id="ENSGT00940000168370"/>
<dbReference type="PROSITE" id="PS50188">
    <property type="entry name" value="B302_SPRY"/>
    <property type="match status" value="1"/>
</dbReference>
<dbReference type="Pfam" id="PF00622">
    <property type="entry name" value="SPRY"/>
    <property type="match status" value="1"/>
</dbReference>
<evidence type="ECO:0000313" key="4">
    <source>
        <dbReference type="Proteomes" id="UP000257200"/>
    </source>
</evidence>
<evidence type="ECO:0000259" key="2">
    <source>
        <dbReference type="PROSITE" id="PS50188"/>
    </source>
</evidence>
<accession>A0A3Q1FBC4</accession>
<keyword evidence="4" id="KW-1185">Reference proteome</keyword>
<dbReference type="STRING" id="80966.ENSAPOP00000014333"/>
<dbReference type="PANTHER" id="PTHR24103">
    <property type="entry name" value="E3 UBIQUITIN-PROTEIN LIGASE TRIM"/>
    <property type="match status" value="1"/>
</dbReference>
<dbReference type="InterPro" id="IPR006574">
    <property type="entry name" value="PRY"/>
</dbReference>
<sequence length="294" mass="33366">KRTSEVMKQQVRERFENMRRVLKQDEQVVLDSLELDLKQTRTRLDQVLKNWKQHQDQVGESIGSIQRALSRSPEGYSENLKKPDASEREIRLNKDRFERLLKTLSSISKNLKAQLQRKTLLLIDRQTCHSQLMVTSEGRGLSFSGSAPSAPEHPLQFDKVCCALGSSPISAGQSYWEVDVRCCSAWAVGVAYGSLARKGRDKGAKLGRNRNSWCVELRHGNLSAWHNDRNVACHGVGQGPLGRVGVWVNYDKGQLMFYDAENMVVLQKFSAALTPVFDRAHHQFTQPLYPAVRF</sequence>